<sequence length="128" mass="15158">MLFDTYGEQAPSERTCREWFQRFRSGNFDLKDKERPGQPKKFEDSQLQALLDEDPAQTQTELALELSVNRATISRRLHEMGKIRKLGKWVPHQLSEKQLEARVTACRKNFEDHNRTNFLYRIMTGDEK</sequence>
<dbReference type="GO" id="GO:0035861">
    <property type="term" value="C:site of double-strand break"/>
    <property type="evidence" value="ECO:0007669"/>
    <property type="project" value="TreeGrafter"/>
</dbReference>
<dbReference type="GO" id="GO:0006303">
    <property type="term" value="P:double-strand break repair via nonhomologous end joining"/>
    <property type="evidence" value="ECO:0007669"/>
    <property type="project" value="TreeGrafter"/>
</dbReference>
<evidence type="ECO:0000313" key="2">
    <source>
        <dbReference type="Proteomes" id="UP000025227"/>
    </source>
</evidence>
<protein>
    <submittedName>
        <fullName evidence="3">HTH_48 domain-containing protein</fullName>
    </submittedName>
</protein>
<dbReference type="AlphaFoldDB" id="A0A7I4XTS8"/>
<dbReference type="GO" id="GO:0046975">
    <property type="term" value="F:histone H3K36 methyltransferase activity"/>
    <property type="evidence" value="ECO:0007669"/>
    <property type="project" value="TreeGrafter"/>
</dbReference>
<keyword evidence="2" id="KW-1185">Reference proteome</keyword>
<dbReference type="Gene3D" id="3.30.420.10">
    <property type="entry name" value="Ribonuclease H-like superfamily/Ribonuclease H"/>
    <property type="match status" value="1"/>
</dbReference>
<dbReference type="Gene3D" id="1.10.10.1450">
    <property type="match status" value="1"/>
</dbReference>
<evidence type="ECO:0000259" key="1">
    <source>
        <dbReference type="Pfam" id="PF17906"/>
    </source>
</evidence>
<reference evidence="3" key="1">
    <citation type="submission" date="2020-12" db="UniProtKB">
        <authorList>
            <consortium name="WormBaseParasite"/>
        </authorList>
    </citation>
    <scope>IDENTIFICATION</scope>
    <source>
        <strain evidence="3">MHco3</strain>
    </source>
</reference>
<dbReference type="InterPro" id="IPR036388">
    <property type="entry name" value="WH-like_DNA-bd_sf"/>
</dbReference>
<dbReference type="OMA" id="HEMGKIR"/>
<dbReference type="WBParaSite" id="HCON_00005500-00001">
    <property type="protein sequence ID" value="HCON_00005500-00001"/>
    <property type="gene ID" value="HCON_00005500"/>
</dbReference>
<dbReference type="GO" id="GO:0003697">
    <property type="term" value="F:single-stranded DNA binding"/>
    <property type="evidence" value="ECO:0007669"/>
    <property type="project" value="TreeGrafter"/>
</dbReference>
<feature type="domain" description="Mos1 transposase HTH" evidence="1">
    <location>
        <begin position="2"/>
        <end position="27"/>
    </location>
</feature>
<dbReference type="PANTHER" id="PTHR46060">
    <property type="entry name" value="MARINER MOS1 TRANSPOSASE-LIKE PROTEIN"/>
    <property type="match status" value="1"/>
</dbReference>
<dbReference type="GO" id="GO:0044547">
    <property type="term" value="F:DNA topoisomerase binding"/>
    <property type="evidence" value="ECO:0007669"/>
    <property type="project" value="TreeGrafter"/>
</dbReference>
<dbReference type="Proteomes" id="UP000025227">
    <property type="component" value="Unplaced"/>
</dbReference>
<proteinExistence type="predicted"/>
<organism evidence="2 3">
    <name type="scientific">Haemonchus contortus</name>
    <name type="common">Barber pole worm</name>
    <dbReference type="NCBI Taxonomy" id="6289"/>
    <lineage>
        <taxon>Eukaryota</taxon>
        <taxon>Metazoa</taxon>
        <taxon>Ecdysozoa</taxon>
        <taxon>Nematoda</taxon>
        <taxon>Chromadorea</taxon>
        <taxon>Rhabditida</taxon>
        <taxon>Rhabditina</taxon>
        <taxon>Rhabditomorpha</taxon>
        <taxon>Strongyloidea</taxon>
        <taxon>Trichostrongylidae</taxon>
        <taxon>Haemonchus</taxon>
    </lineage>
</organism>
<accession>A0A7I4XTS8</accession>
<dbReference type="PANTHER" id="PTHR46060:SF2">
    <property type="entry name" value="HISTONE-LYSINE N-METHYLTRANSFERASE SETMAR"/>
    <property type="match status" value="1"/>
</dbReference>
<name>A0A7I4XTS8_HAECO</name>
<dbReference type="GO" id="GO:0000729">
    <property type="term" value="P:DNA double-strand break processing"/>
    <property type="evidence" value="ECO:0007669"/>
    <property type="project" value="TreeGrafter"/>
</dbReference>
<dbReference type="GO" id="GO:0000014">
    <property type="term" value="F:single-stranded DNA endodeoxyribonuclease activity"/>
    <property type="evidence" value="ECO:0007669"/>
    <property type="project" value="TreeGrafter"/>
</dbReference>
<dbReference type="GO" id="GO:0005634">
    <property type="term" value="C:nucleus"/>
    <property type="evidence" value="ECO:0007669"/>
    <property type="project" value="TreeGrafter"/>
</dbReference>
<dbReference type="Gene3D" id="1.10.10.10">
    <property type="entry name" value="Winged helix-like DNA-binding domain superfamily/Winged helix DNA-binding domain"/>
    <property type="match status" value="1"/>
</dbReference>
<dbReference type="InterPro" id="IPR052709">
    <property type="entry name" value="Transposase-MT_Hybrid"/>
</dbReference>
<dbReference type="GO" id="GO:0003690">
    <property type="term" value="F:double-stranded DNA binding"/>
    <property type="evidence" value="ECO:0007669"/>
    <property type="project" value="TreeGrafter"/>
</dbReference>
<dbReference type="InterPro" id="IPR036397">
    <property type="entry name" value="RNaseH_sf"/>
</dbReference>
<dbReference type="InterPro" id="IPR041426">
    <property type="entry name" value="Mos1_HTH"/>
</dbReference>
<dbReference type="GO" id="GO:0042800">
    <property type="term" value="F:histone H3K4 methyltransferase activity"/>
    <property type="evidence" value="ECO:0007669"/>
    <property type="project" value="TreeGrafter"/>
</dbReference>
<dbReference type="OrthoDB" id="5875589at2759"/>
<evidence type="ECO:0000313" key="3">
    <source>
        <dbReference type="WBParaSite" id="HCON_00005500-00001"/>
    </source>
</evidence>
<dbReference type="GO" id="GO:0031297">
    <property type="term" value="P:replication fork processing"/>
    <property type="evidence" value="ECO:0007669"/>
    <property type="project" value="TreeGrafter"/>
</dbReference>
<dbReference type="GO" id="GO:0000793">
    <property type="term" value="C:condensed chromosome"/>
    <property type="evidence" value="ECO:0007669"/>
    <property type="project" value="TreeGrafter"/>
</dbReference>
<dbReference type="GO" id="GO:0044774">
    <property type="term" value="P:mitotic DNA integrity checkpoint signaling"/>
    <property type="evidence" value="ECO:0007669"/>
    <property type="project" value="TreeGrafter"/>
</dbReference>
<dbReference type="GO" id="GO:0015074">
    <property type="term" value="P:DNA integration"/>
    <property type="evidence" value="ECO:0007669"/>
    <property type="project" value="TreeGrafter"/>
</dbReference>
<dbReference type="Pfam" id="PF17906">
    <property type="entry name" value="HTH_48"/>
    <property type="match status" value="1"/>
</dbReference>